<name>A0A0D2DEX4_9EURO</name>
<evidence type="ECO:0000313" key="2">
    <source>
        <dbReference type="EMBL" id="KIW60857.1"/>
    </source>
</evidence>
<feature type="compositionally biased region" description="Polar residues" evidence="1">
    <location>
        <begin position="181"/>
        <end position="208"/>
    </location>
</feature>
<proteinExistence type="predicted"/>
<evidence type="ECO:0000256" key="1">
    <source>
        <dbReference type="SAM" id="MobiDB-lite"/>
    </source>
</evidence>
<protein>
    <submittedName>
        <fullName evidence="2">Uncharacterized protein</fullName>
    </submittedName>
</protein>
<gene>
    <name evidence="2" type="ORF">PV05_01040</name>
</gene>
<dbReference type="RefSeq" id="XP_013321441.1">
    <property type="nucleotide sequence ID" value="XM_013465987.1"/>
</dbReference>
<evidence type="ECO:0000313" key="3">
    <source>
        <dbReference type="Proteomes" id="UP000054342"/>
    </source>
</evidence>
<dbReference type="EMBL" id="KN847317">
    <property type="protein sequence ID" value="KIW60857.1"/>
    <property type="molecule type" value="Genomic_DNA"/>
</dbReference>
<dbReference type="Proteomes" id="UP000054342">
    <property type="component" value="Unassembled WGS sequence"/>
</dbReference>
<feature type="compositionally biased region" description="Polar residues" evidence="1">
    <location>
        <begin position="241"/>
        <end position="260"/>
    </location>
</feature>
<feature type="region of interest" description="Disordered" evidence="1">
    <location>
        <begin position="80"/>
        <end position="99"/>
    </location>
</feature>
<sequence>MSRRLYQTEPGSAAIACSDIPSLHLRDQLAKRTQQHGAGPGRAVSLQSDGRHIQFSSTADRAPSCSIYSKEWRQQVKRSTSLHSLAEKSDDGVSTDTTSVHEVPDKRIFVHTEITISEPFELDVPAKERMFPCRTAYVSGPDVESIRHPHVLKRPASQLRSNHPTSGIPLMRSDSGFHSVPRSSSWSTHSYQPGNSQSTSDGDSQDWITTSSSASSSPSLTALPASRPSSRVFLAPPQPQSPSDKSNGKPTSSDKIQSNSRRSRMRLRIPDFLRPLDEPQAPIRIYDVPLRRDLFSKAQPGNEHTRTTSSNDARVAEAVWSQQAIRRAHQGYSSTPRADLLRSNSCPVLPPFRESLIRSRDGGGQDDIEMKIQMEIGAGGSTS</sequence>
<keyword evidence="3" id="KW-1185">Reference proteome</keyword>
<organism evidence="2 3">
    <name type="scientific">Exophiala xenobiotica</name>
    <dbReference type="NCBI Taxonomy" id="348802"/>
    <lineage>
        <taxon>Eukaryota</taxon>
        <taxon>Fungi</taxon>
        <taxon>Dikarya</taxon>
        <taxon>Ascomycota</taxon>
        <taxon>Pezizomycotina</taxon>
        <taxon>Eurotiomycetes</taxon>
        <taxon>Chaetothyriomycetidae</taxon>
        <taxon>Chaetothyriales</taxon>
        <taxon>Herpotrichiellaceae</taxon>
        <taxon>Exophiala</taxon>
    </lineage>
</organism>
<dbReference type="GeneID" id="25322948"/>
<dbReference type="HOGENOM" id="CLU_863398_0_0_1"/>
<dbReference type="AlphaFoldDB" id="A0A0D2DEX4"/>
<feature type="region of interest" description="Disordered" evidence="1">
    <location>
        <begin position="152"/>
        <end position="271"/>
    </location>
</feature>
<reference evidence="2 3" key="1">
    <citation type="submission" date="2015-01" db="EMBL/GenBank/DDBJ databases">
        <title>The Genome Sequence of Exophiala xenobiotica CBS118157.</title>
        <authorList>
            <consortium name="The Broad Institute Genomics Platform"/>
            <person name="Cuomo C."/>
            <person name="de Hoog S."/>
            <person name="Gorbushina A."/>
            <person name="Stielow B."/>
            <person name="Teixiera M."/>
            <person name="Abouelleil A."/>
            <person name="Chapman S.B."/>
            <person name="Priest M."/>
            <person name="Young S.K."/>
            <person name="Wortman J."/>
            <person name="Nusbaum C."/>
            <person name="Birren B."/>
        </authorList>
    </citation>
    <scope>NUCLEOTIDE SEQUENCE [LARGE SCALE GENOMIC DNA]</scope>
    <source>
        <strain evidence="2 3">CBS 118157</strain>
    </source>
</reference>
<feature type="region of interest" description="Disordered" evidence="1">
    <location>
        <begin position="29"/>
        <end position="48"/>
    </location>
</feature>
<dbReference type="OrthoDB" id="4120129at2759"/>
<feature type="compositionally biased region" description="Low complexity" evidence="1">
    <location>
        <begin position="209"/>
        <end position="230"/>
    </location>
</feature>
<accession>A0A0D2DEX4</accession>